<accession>A0A1I5KEA1</accession>
<dbReference type="Proteomes" id="UP000182692">
    <property type="component" value="Unassembled WGS sequence"/>
</dbReference>
<reference evidence="3 4" key="1">
    <citation type="submission" date="2016-10" db="EMBL/GenBank/DDBJ databases">
        <authorList>
            <person name="de Groot N.N."/>
        </authorList>
    </citation>
    <scope>NUCLEOTIDE SEQUENCE [LARGE SCALE GENOMIC DNA]</scope>
    <source>
        <strain evidence="3 4">DSM 15893</strain>
    </source>
</reference>
<dbReference type="GeneID" id="35872769"/>
<dbReference type="STRING" id="1121869.SAMN03084138_00593"/>
<evidence type="ECO:0000313" key="3">
    <source>
        <dbReference type="EMBL" id="SFO83053.1"/>
    </source>
</evidence>
<dbReference type="AlphaFoldDB" id="A0A1I5KEA1"/>
<evidence type="ECO:0000313" key="4">
    <source>
        <dbReference type="Proteomes" id="UP000182692"/>
    </source>
</evidence>
<dbReference type="InterPro" id="IPR003010">
    <property type="entry name" value="C-N_Hydrolase"/>
</dbReference>
<dbReference type="OrthoDB" id="9760188at2"/>
<dbReference type="PANTHER" id="PTHR43674">
    <property type="entry name" value="NITRILASE C965.09-RELATED"/>
    <property type="match status" value="1"/>
</dbReference>
<protein>
    <submittedName>
        <fullName evidence="3">Predicted amidohydrolase</fullName>
    </submittedName>
</protein>
<dbReference type="GO" id="GO:0050126">
    <property type="term" value="F:N-carbamoylputrescine amidase activity"/>
    <property type="evidence" value="ECO:0007669"/>
    <property type="project" value="TreeGrafter"/>
</dbReference>
<sequence length="270" mass="29224">MKKNFRIALAQLNVTKGNIRANLQQHIELIELAAEQHANVIVFPELSLTGYEPELLAELAFTPTDESVLALSRLATYHNMTIICGLPLKNESSADDAQAKPYIAAAICQPSRTVSFYKKQYLHEGETAFCAPGHDNVMLSVKGNKLALAICADFSEPQHAKDAQENGADIYLVSALISHNGYEGDGRLLADIARTHHFPVLLSNFVGETGGWQAAGQNRVWDVNGDKSEKGCTILNGILLCSLTGSDLLSSQFHPGTTRPIVEDPSAVIA</sequence>
<dbReference type="SUPFAM" id="SSF56317">
    <property type="entry name" value="Carbon-nitrogen hydrolase"/>
    <property type="match status" value="1"/>
</dbReference>
<dbReference type="InterPro" id="IPR050345">
    <property type="entry name" value="Aliph_Amidase/BUP"/>
</dbReference>
<evidence type="ECO:0000256" key="1">
    <source>
        <dbReference type="ARBA" id="ARBA00022801"/>
    </source>
</evidence>
<proteinExistence type="predicted"/>
<dbReference type="RefSeq" id="WP_017017079.1">
    <property type="nucleotide sequence ID" value="NZ_FOWR01000003.1"/>
</dbReference>
<dbReference type="InterPro" id="IPR036526">
    <property type="entry name" value="C-N_Hydrolase_sf"/>
</dbReference>
<organism evidence="3 4">
    <name type="scientific">Enterovibrio norvegicus DSM 15893</name>
    <dbReference type="NCBI Taxonomy" id="1121869"/>
    <lineage>
        <taxon>Bacteria</taxon>
        <taxon>Pseudomonadati</taxon>
        <taxon>Pseudomonadota</taxon>
        <taxon>Gammaproteobacteria</taxon>
        <taxon>Vibrionales</taxon>
        <taxon>Vibrionaceae</taxon>
        <taxon>Enterovibrio</taxon>
    </lineage>
</organism>
<dbReference type="PROSITE" id="PS50263">
    <property type="entry name" value="CN_HYDROLASE"/>
    <property type="match status" value="1"/>
</dbReference>
<dbReference type="Pfam" id="PF00795">
    <property type="entry name" value="CN_hydrolase"/>
    <property type="match status" value="1"/>
</dbReference>
<dbReference type="EMBL" id="FOWR01000003">
    <property type="protein sequence ID" value="SFO83053.1"/>
    <property type="molecule type" value="Genomic_DNA"/>
</dbReference>
<dbReference type="PANTHER" id="PTHR43674:SF2">
    <property type="entry name" value="BETA-UREIDOPROPIONASE"/>
    <property type="match status" value="1"/>
</dbReference>
<dbReference type="GO" id="GO:0033388">
    <property type="term" value="P:putrescine biosynthetic process from arginine"/>
    <property type="evidence" value="ECO:0007669"/>
    <property type="project" value="TreeGrafter"/>
</dbReference>
<feature type="domain" description="CN hydrolase" evidence="2">
    <location>
        <begin position="5"/>
        <end position="270"/>
    </location>
</feature>
<dbReference type="Gene3D" id="3.60.110.10">
    <property type="entry name" value="Carbon-nitrogen hydrolase"/>
    <property type="match status" value="1"/>
</dbReference>
<name>A0A1I5KEA1_9GAMM</name>
<keyword evidence="1 3" id="KW-0378">Hydrolase</keyword>
<gene>
    <name evidence="3" type="ORF">SAMN03084138_00593</name>
</gene>
<evidence type="ECO:0000259" key="2">
    <source>
        <dbReference type="PROSITE" id="PS50263"/>
    </source>
</evidence>
<dbReference type="CDD" id="cd07197">
    <property type="entry name" value="nitrilase"/>
    <property type="match status" value="1"/>
</dbReference>